<accession>A0ACC1NY74</accession>
<keyword evidence="2" id="KW-1185">Reference proteome</keyword>
<evidence type="ECO:0000313" key="1">
    <source>
        <dbReference type="EMBL" id="KAJ2983379.1"/>
    </source>
</evidence>
<organism evidence="1 2">
    <name type="scientific">Zarea fungicola</name>
    <dbReference type="NCBI Taxonomy" id="93591"/>
    <lineage>
        <taxon>Eukaryota</taxon>
        <taxon>Fungi</taxon>
        <taxon>Dikarya</taxon>
        <taxon>Ascomycota</taxon>
        <taxon>Pezizomycotina</taxon>
        <taxon>Sordariomycetes</taxon>
        <taxon>Hypocreomycetidae</taxon>
        <taxon>Hypocreales</taxon>
        <taxon>Cordycipitaceae</taxon>
        <taxon>Zarea</taxon>
    </lineage>
</organism>
<reference evidence="1" key="1">
    <citation type="submission" date="2022-08" db="EMBL/GenBank/DDBJ databases">
        <title>Genome Sequence of Lecanicillium fungicola.</title>
        <authorList>
            <person name="Buettner E."/>
        </authorList>
    </citation>
    <scope>NUCLEOTIDE SEQUENCE</scope>
    <source>
        <strain evidence="1">Babe33</strain>
    </source>
</reference>
<dbReference type="EMBL" id="JANJQO010000032">
    <property type="protein sequence ID" value="KAJ2983379.1"/>
    <property type="molecule type" value="Genomic_DNA"/>
</dbReference>
<dbReference type="Proteomes" id="UP001143910">
    <property type="component" value="Unassembled WGS sequence"/>
</dbReference>
<name>A0ACC1NY74_9HYPO</name>
<evidence type="ECO:0000313" key="2">
    <source>
        <dbReference type="Proteomes" id="UP001143910"/>
    </source>
</evidence>
<comment type="caution">
    <text evidence="1">The sequence shown here is derived from an EMBL/GenBank/DDBJ whole genome shotgun (WGS) entry which is preliminary data.</text>
</comment>
<protein>
    <submittedName>
        <fullName evidence="1">Uncharacterized protein</fullName>
    </submittedName>
</protein>
<sequence length="414" mass="45298">MANLTLTQAWLSGVILLVLPPFPSRRIKGYRTPGMDGLGRLFYYVPSSLLAKPARRDYGIEMFLAVLVSSVATRTRQKSLEDLSNKIAVVTGTTLSGTSGIGRYTATCLAALGASVYVTAPDLPECREGFNAAVQDLLSLEQKIARGGSIQFHPLDLSDIQGIFHSSQDLRETFQKSGISGIDILVCNAGILGAPLREMSKDGYNKTFAVNCLGHFTWINCLLDLVQKSADKTQDARIILTSSEGYAIASKIDYAQLQTKPPGDNAGYFDAAAIFQRYCTSKLAILYMAMELDRILRSAGISHVFVNAIHPGRAGQTGIMEIENRLMGVRALRWFKAIASLGYRLNHSLQDAAKTGIFMAASSRIRDEDIHGQYWVVSTAFRLTSPHWLQYSGSVREELTPLAADESEQAGDEQ</sequence>
<gene>
    <name evidence="1" type="ORF">NQ176_g734</name>
</gene>
<proteinExistence type="predicted"/>